<feature type="domain" description="HTH cro/C1-type" evidence="2">
    <location>
        <begin position="15"/>
        <end position="69"/>
    </location>
</feature>
<keyword evidence="1" id="KW-0238">DNA-binding</keyword>
<protein>
    <recommendedName>
        <fullName evidence="2">HTH cro/C1-type domain-containing protein</fullName>
    </recommendedName>
</protein>
<dbReference type="CDD" id="cd00093">
    <property type="entry name" value="HTH_XRE"/>
    <property type="match status" value="1"/>
</dbReference>
<dbReference type="GO" id="GO:0003677">
    <property type="term" value="F:DNA binding"/>
    <property type="evidence" value="ECO:0007669"/>
    <property type="project" value="UniProtKB-KW"/>
</dbReference>
<dbReference type="Gene3D" id="2.60.120.10">
    <property type="entry name" value="Jelly Rolls"/>
    <property type="match status" value="1"/>
</dbReference>
<dbReference type="AlphaFoldDB" id="A0A2K8N2E9"/>
<proteinExistence type="predicted"/>
<dbReference type="CDD" id="cd02209">
    <property type="entry name" value="cupin_XRE_C"/>
    <property type="match status" value="1"/>
</dbReference>
<evidence type="ECO:0000313" key="3">
    <source>
        <dbReference type="EMBL" id="ATY83741.1"/>
    </source>
</evidence>
<dbReference type="InterPro" id="IPR001387">
    <property type="entry name" value="Cro/C1-type_HTH"/>
</dbReference>
<dbReference type="InterPro" id="IPR013096">
    <property type="entry name" value="Cupin_2"/>
</dbReference>
<dbReference type="Gene3D" id="1.10.260.40">
    <property type="entry name" value="lambda repressor-like DNA-binding domains"/>
    <property type="match status" value="1"/>
</dbReference>
<dbReference type="Proteomes" id="UP000231932">
    <property type="component" value="Chromosome"/>
</dbReference>
<gene>
    <name evidence="3" type="ORF">CVV65_01040</name>
</gene>
<dbReference type="InterPro" id="IPR050807">
    <property type="entry name" value="TransReg_Diox_bact_type"/>
</dbReference>
<dbReference type="GO" id="GO:0005829">
    <property type="term" value="C:cytosol"/>
    <property type="evidence" value="ECO:0007669"/>
    <property type="project" value="TreeGrafter"/>
</dbReference>
<dbReference type="InterPro" id="IPR014710">
    <property type="entry name" value="RmlC-like_jellyroll"/>
</dbReference>
<keyword evidence="4" id="KW-1185">Reference proteome</keyword>
<accession>A0A2K8N2E9</accession>
<sequence>MLEPDDLSRRIGQILRSLRRNRGWTLDKMAAVTGVSKPMLGQIERGESNPTVVTLWKIAAGLGVPFSTFLQDPDDPRVAIVPRSRQPGVEDDDGGYVVRSLVTAADPQPAELFHVFLAPGCTHRASAHGAGVTELIWVQKGRMDLEVGEKVYSLDEGDAARFVAHLDHRYKNPGTEDCLCLILLLYPRLPGVSWP</sequence>
<dbReference type="PANTHER" id="PTHR46797:SF1">
    <property type="entry name" value="METHYLPHOSPHONATE SYNTHASE"/>
    <property type="match status" value="1"/>
</dbReference>
<name>A0A2K8N2E9_9BACL</name>
<dbReference type="Pfam" id="PF07883">
    <property type="entry name" value="Cupin_2"/>
    <property type="match status" value="1"/>
</dbReference>
<dbReference type="Pfam" id="PF01381">
    <property type="entry name" value="HTH_3"/>
    <property type="match status" value="1"/>
</dbReference>
<dbReference type="OrthoDB" id="9781521at2"/>
<dbReference type="SUPFAM" id="SSF47413">
    <property type="entry name" value="lambda repressor-like DNA-binding domains"/>
    <property type="match status" value="1"/>
</dbReference>
<evidence type="ECO:0000256" key="1">
    <source>
        <dbReference type="ARBA" id="ARBA00023125"/>
    </source>
</evidence>
<dbReference type="KEGG" id="kyr:CVV65_01040"/>
<organism evidence="3 4">
    <name type="scientific">Kyrpidia spormannii</name>
    <dbReference type="NCBI Taxonomy" id="2055160"/>
    <lineage>
        <taxon>Bacteria</taxon>
        <taxon>Bacillati</taxon>
        <taxon>Bacillota</taxon>
        <taxon>Bacilli</taxon>
        <taxon>Bacillales</taxon>
        <taxon>Alicyclobacillaceae</taxon>
        <taxon>Kyrpidia</taxon>
    </lineage>
</organism>
<evidence type="ECO:0000313" key="4">
    <source>
        <dbReference type="Proteomes" id="UP000231932"/>
    </source>
</evidence>
<dbReference type="EMBL" id="CP024955">
    <property type="protein sequence ID" value="ATY83741.1"/>
    <property type="molecule type" value="Genomic_DNA"/>
</dbReference>
<dbReference type="SMART" id="SM00530">
    <property type="entry name" value="HTH_XRE"/>
    <property type="match status" value="1"/>
</dbReference>
<evidence type="ECO:0000259" key="2">
    <source>
        <dbReference type="PROSITE" id="PS50943"/>
    </source>
</evidence>
<dbReference type="PROSITE" id="PS50943">
    <property type="entry name" value="HTH_CROC1"/>
    <property type="match status" value="1"/>
</dbReference>
<dbReference type="GO" id="GO:0003700">
    <property type="term" value="F:DNA-binding transcription factor activity"/>
    <property type="evidence" value="ECO:0007669"/>
    <property type="project" value="TreeGrafter"/>
</dbReference>
<dbReference type="SUPFAM" id="SSF51182">
    <property type="entry name" value="RmlC-like cupins"/>
    <property type="match status" value="1"/>
</dbReference>
<reference evidence="4" key="1">
    <citation type="submission" date="2017-11" db="EMBL/GenBank/DDBJ databases">
        <title>Complete Genome Sequence of Kyrpidia sp. Strain EA-1, a thermophilic, hydrogen-oxidizing Bacterium, isolated from the Azores.</title>
        <authorList>
            <person name="Reiner J.E."/>
            <person name="Lapp C.J."/>
            <person name="Bunk B."/>
            <person name="Gescher J."/>
        </authorList>
    </citation>
    <scope>NUCLEOTIDE SEQUENCE [LARGE SCALE GENOMIC DNA]</scope>
    <source>
        <strain evidence="4">EA-1</strain>
    </source>
</reference>
<dbReference type="InterPro" id="IPR010982">
    <property type="entry name" value="Lambda_DNA-bd_dom_sf"/>
</dbReference>
<dbReference type="PANTHER" id="PTHR46797">
    <property type="entry name" value="HTH-TYPE TRANSCRIPTIONAL REGULATOR"/>
    <property type="match status" value="1"/>
</dbReference>
<dbReference type="RefSeq" id="WP_100666584.1">
    <property type="nucleotide sequence ID" value="NZ_CP024955.1"/>
</dbReference>
<dbReference type="InterPro" id="IPR011051">
    <property type="entry name" value="RmlC_Cupin_sf"/>
</dbReference>